<feature type="signal peptide" evidence="2">
    <location>
        <begin position="1"/>
        <end position="26"/>
    </location>
</feature>
<accession>A0A4Z2CAH0</accession>
<evidence type="ECO:0000313" key="4">
    <source>
        <dbReference type="Proteomes" id="UP000516260"/>
    </source>
</evidence>
<keyword evidence="4" id="KW-1185">Reference proteome</keyword>
<comment type="caution">
    <text evidence="3">The sequence shown here is derived from an EMBL/GenBank/DDBJ whole genome shotgun (WGS) entry which is preliminary data.</text>
</comment>
<feature type="region of interest" description="Disordered" evidence="1">
    <location>
        <begin position="42"/>
        <end position="61"/>
    </location>
</feature>
<reference evidence="3 4" key="1">
    <citation type="submission" date="2019-04" db="EMBL/GenBank/DDBJ databases">
        <title>The sequence and de novo assembly of Takifugu bimaculatus genome using PacBio and Hi-C technologies.</title>
        <authorList>
            <person name="Xu P."/>
            <person name="Liu B."/>
            <person name="Zhou Z."/>
        </authorList>
    </citation>
    <scope>NUCLEOTIDE SEQUENCE [LARGE SCALE GENOMIC DNA]</scope>
    <source>
        <strain evidence="3">TB-2018</strain>
        <tissue evidence="3">Muscle</tissue>
    </source>
</reference>
<dbReference type="EMBL" id="SWLE01000003">
    <property type="protein sequence ID" value="TNN01141.1"/>
    <property type="molecule type" value="Genomic_DNA"/>
</dbReference>
<sequence length="117" mass="12671">MGSPWKPFLLLSVISGLSEFAGAVAARPVSYAAVLRMKADSSSALNSHGRPRQHHRGGLGPREWPVFSSHPLSSVSLLSSQEDYMSEATGAVPFVKLEWDRGNIHHSLCSCQGRVQT</sequence>
<keyword evidence="2" id="KW-0732">Signal</keyword>
<evidence type="ECO:0000256" key="1">
    <source>
        <dbReference type="SAM" id="MobiDB-lite"/>
    </source>
</evidence>
<name>A0A4Z2CAH0_9TELE</name>
<gene>
    <name evidence="3" type="ORF">fugu_010523</name>
</gene>
<evidence type="ECO:0000256" key="2">
    <source>
        <dbReference type="SAM" id="SignalP"/>
    </source>
</evidence>
<feature type="chain" id="PRO_5021455296" evidence="2">
    <location>
        <begin position="27"/>
        <end position="117"/>
    </location>
</feature>
<protein>
    <submittedName>
        <fullName evidence="3">Uncharacterized protein</fullName>
    </submittedName>
</protein>
<organism evidence="3 4">
    <name type="scientific">Takifugu bimaculatus</name>
    <dbReference type="NCBI Taxonomy" id="433685"/>
    <lineage>
        <taxon>Eukaryota</taxon>
        <taxon>Metazoa</taxon>
        <taxon>Chordata</taxon>
        <taxon>Craniata</taxon>
        <taxon>Vertebrata</taxon>
        <taxon>Euteleostomi</taxon>
        <taxon>Actinopterygii</taxon>
        <taxon>Neopterygii</taxon>
        <taxon>Teleostei</taxon>
        <taxon>Neoteleostei</taxon>
        <taxon>Acanthomorphata</taxon>
        <taxon>Eupercaria</taxon>
        <taxon>Tetraodontiformes</taxon>
        <taxon>Tetradontoidea</taxon>
        <taxon>Tetraodontidae</taxon>
        <taxon>Takifugu</taxon>
    </lineage>
</organism>
<dbReference type="Proteomes" id="UP000516260">
    <property type="component" value="Chromosome 11"/>
</dbReference>
<proteinExistence type="predicted"/>
<dbReference type="AlphaFoldDB" id="A0A4Z2CAH0"/>
<evidence type="ECO:0000313" key="3">
    <source>
        <dbReference type="EMBL" id="TNN01141.1"/>
    </source>
</evidence>